<dbReference type="SUPFAM" id="SSF51161">
    <property type="entry name" value="Trimeric LpxA-like enzymes"/>
    <property type="match status" value="1"/>
</dbReference>
<dbReference type="InterPro" id="IPR011004">
    <property type="entry name" value="Trimer_LpxA-like_sf"/>
</dbReference>
<dbReference type="GO" id="GO:0005829">
    <property type="term" value="C:cytosol"/>
    <property type="evidence" value="ECO:0007669"/>
    <property type="project" value="TreeGrafter"/>
</dbReference>
<sequence>MFKSIAHLMTFARRASRRLRMYLLRPLFGSQGRGFRFDPDGLYSFPNIHVGDEVNLGYQPILMAALSEIRIGSRIMFGPQVMVIGGGHNTAKIGAFMSEVHEKAAGDDLGVVIEDDVWVGGRAIILRGVTLGRGSIIGAGSVVNRSTPLRHCRGEPRAGDPVPLGCRDHPPA</sequence>
<evidence type="ECO:0000313" key="4">
    <source>
        <dbReference type="EMBL" id="MBK8573112.1"/>
    </source>
</evidence>
<evidence type="ECO:0000256" key="2">
    <source>
        <dbReference type="ARBA" id="ARBA00022679"/>
    </source>
</evidence>
<organism evidence="4 5">
    <name type="scientific">Candidatus Geothrix odensensis</name>
    <dbReference type="NCBI Taxonomy" id="2954440"/>
    <lineage>
        <taxon>Bacteria</taxon>
        <taxon>Pseudomonadati</taxon>
        <taxon>Acidobacteriota</taxon>
        <taxon>Holophagae</taxon>
        <taxon>Holophagales</taxon>
        <taxon>Holophagaceae</taxon>
        <taxon>Geothrix</taxon>
    </lineage>
</organism>
<proteinExistence type="inferred from homology"/>
<dbReference type="PANTHER" id="PTHR23416:SF23">
    <property type="entry name" value="ACETYLTRANSFERASE C18B11.09C-RELATED"/>
    <property type="match status" value="1"/>
</dbReference>
<name>A0A936K854_9BACT</name>
<reference evidence="4 5" key="1">
    <citation type="submission" date="2020-10" db="EMBL/GenBank/DDBJ databases">
        <title>Connecting structure to function with the recovery of over 1000 high-quality activated sludge metagenome-assembled genomes encoding full-length rRNA genes using long-read sequencing.</title>
        <authorList>
            <person name="Singleton C.M."/>
            <person name="Petriglieri F."/>
            <person name="Kristensen J.M."/>
            <person name="Kirkegaard R.H."/>
            <person name="Michaelsen T.Y."/>
            <person name="Andersen M.H."/>
            <person name="Karst S.M."/>
            <person name="Dueholm M.S."/>
            <person name="Nielsen P.H."/>
            <person name="Albertsen M."/>
        </authorList>
    </citation>
    <scope>NUCLEOTIDE SEQUENCE [LARGE SCALE GENOMIC DNA]</scope>
    <source>
        <strain evidence="4">OdNE_18-Q3-R46-58_MAXAC.008</strain>
    </source>
</reference>
<evidence type="ECO:0000313" key="5">
    <source>
        <dbReference type="Proteomes" id="UP000709959"/>
    </source>
</evidence>
<dbReference type="InterPro" id="IPR001451">
    <property type="entry name" value="Hexapep"/>
</dbReference>
<dbReference type="Gene3D" id="2.160.10.10">
    <property type="entry name" value="Hexapeptide repeat proteins"/>
    <property type="match status" value="1"/>
</dbReference>
<protein>
    <submittedName>
        <fullName evidence="4">Galactoside O-acetyltransferase</fullName>
    </submittedName>
</protein>
<dbReference type="GO" id="GO:0008374">
    <property type="term" value="F:O-acyltransferase activity"/>
    <property type="evidence" value="ECO:0007669"/>
    <property type="project" value="TreeGrafter"/>
</dbReference>
<dbReference type="Proteomes" id="UP000709959">
    <property type="component" value="Unassembled WGS sequence"/>
</dbReference>
<dbReference type="InterPro" id="IPR051159">
    <property type="entry name" value="Hexapeptide_acetyltransf"/>
</dbReference>
<comment type="similarity">
    <text evidence="1">Belongs to the transferase hexapeptide repeat family.</text>
</comment>
<dbReference type="EMBL" id="JADKCH010000012">
    <property type="protein sequence ID" value="MBK8573112.1"/>
    <property type="molecule type" value="Genomic_DNA"/>
</dbReference>
<evidence type="ECO:0000256" key="3">
    <source>
        <dbReference type="SAM" id="MobiDB-lite"/>
    </source>
</evidence>
<keyword evidence="2" id="KW-0808">Transferase</keyword>
<evidence type="ECO:0000256" key="1">
    <source>
        <dbReference type="ARBA" id="ARBA00007274"/>
    </source>
</evidence>
<feature type="region of interest" description="Disordered" evidence="3">
    <location>
        <begin position="153"/>
        <end position="172"/>
    </location>
</feature>
<gene>
    <name evidence="4" type="ORF">IPN91_10780</name>
</gene>
<dbReference type="PANTHER" id="PTHR23416">
    <property type="entry name" value="SIALIC ACID SYNTHASE-RELATED"/>
    <property type="match status" value="1"/>
</dbReference>
<dbReference type="AlphaFoldDB" id="A0A936K854"/>
<dbReference type="Pfam" id="PF00132">
    <property type="entry name" value="Hexapep"/>
    <property type="match status" value="1"/>
</dbReference>
<accession>A0A936K854</accession>
<comment type="caution">
    <text evidence="4">The sequence shown here is derived from an EMBL/GenBank/DDBJ whole genome shotgun (WGS) entry which is preliminary data.</text>
</comment>